<organism evidence="8 9">
    <name type="scientific">Eublepharis macularius</name>
    <name type="common">Leopard gecko</name>
    <name type="synonym">Cyrtodactylus macularius</name>
    <dbReference type="NCBI Taxonomy" id="481883"/>
    <lineage>
        <taxon>Eukaryota</taxon>
        <taxon>Metazoa</taxon>
        <taxon>Chordata</taxon>
        <taxon>Craniata</taxon>
        <taxon>Vertebrata</taxon>
        <taxon>Euteleostomi</taxon>
        <taxon>Lepidosauria</taxon>
        <taxon>Squamata</taxon>
        <taxon>Bifurcata</taxon>
        <taxon>Gekkota</taxon>
        <taxon>Eublepharidae</taxon>
        <taxon>Eublepharinae</taxon>
        <taxon>Eublepharis</taxon>
    </lineage>
</organism>
<dbReference type="Pfam" id="PF00340">
    <property type="entry name" value="IL1"/>
    <property type="match status" value="1"/>
</dbReference>
<dbReference type="GeneID" id="129342444"/>
<comment type="similarity">
    <text evidence="2 6">Belongs to the IL-1 family.</text>
</comment>
<dbReference type="PANTHER" id="PTHR10078:SF28">
    <property type="entry name" value="INTERLEUKIN-1 RECEPTOR ANTAGONIST PROTEIN"/>
    <property type="match status" value="1"/>
</dbReference>
<dbReference type="RefSeq" id="XP_054854190.1">
    <property type="nucleotide sequence ID" value="XM_054998215.1"/>
</dbReference>
<reference evidence="9" key="1">
    <citation type="submission" date="2025-08" db="UniProtKB">
        <authorList>
            <consortium name="RefSeq"/>
        </authorList>
    </citation>
    <scope>IDENTIFICATION</scope>
    <source>
        <tissue evidence="9">Blood</tissue>
    </source>
</reference>
<evidence type="ECO:0000256" key="2">
    <source>
        <dbReference type="ARBA" id="ARBA00010448"/>
    </source>
</evidence>
<comment type="subcellular location">
    <subcellularLocation>
        <location evidence="1 6">Secreted</location>
    </subcellularLocation>
</comment>
<dbReference type="GO" id="GO:0010628">
    <property type="term" value="P:positive regulation of gene expression"/>
    <property type="evidence" value="ECO:0007669"/>
    <property type="project" value="TreeGrafter"/>
</dbReference>
<dbReference type="Proteomes" id="UP001190640">
    <property type="component" value="Chromosome 14"/>
</dbReference>
<dbReference type="KEGG" id="emc:129342444"/>
<dbReference type="GO" id="GO:0071222">
    <property type="term" value="P:cellular response to lipopolysaccharide"/>
    <property type="evidence" value="ECO:0007669"/>
    <property type="project" value="TreeGrafter"/>
</dbReference>
<dbReference type="GO" id="GO:0005125">
    <property type="term" value="F:cytokine activity"/>
    <property type="evidence" value="ECO:0007669"/>
    <property type="project" value="UniProtKB-UniRule"/>
</dbReference>
<feature type="region of interest" description="Disordered" evidence="7">
    <location>
        <begin position="34"/>
        <end position="54"/>
    </location>
</feature>
<dbReference type="GO" id="GO:0019221">
    <property type="term" value="P:cytokine-mediated signaling pathway"/>
    <property type="evidence" value="ECO:0007669"/>
    <property type="project" value="TreeGrafter"/>
</dbReference>
<evidence type="ECO:0000256" key="3">
    <source>
        <dbReference type="ARBA" id="ARBA00022525"/>
    </source>
</evidence>
<dbReference type="GO" id="GO:0005149">
    <property type="term" value="F:interleukin-1 receptor binding"/>
    <property type="evidence" value="ECO:0007669"/>
    <property type="project" value="UniProtKB-UniRule"/>
</dbReference>
<comment type="function">
    <text evidence="5">Anti-inflammatory antagonist of interleukin-1 family of proinflammatory cytokines such as interleukin-1beta/IL1B and interleukin-1alpha/IL1A. Protects from immune dysregulation and uncontrolled systemic inflammation triggered by IL1 for a range of innate stimulatory agents such as pathogens.</text>
</comment>
<name>A0AA97KDK7_EUBMA</name>
<dbReference type="PANTHER" id="PTHR10078">
    <property type="entry name" value="INTERLEUKIN-1 FAMILY MEMBER"/>
    <property type="match status" value="1"/>
</dbReference>
<keyword evidence="3 6" id="KW-0964">Secreted</keyword>
<dbReference type="InterPro" id="IPR008996">
    <property type="entry name" value="IL1/FGF"/>
</dbReference>
<evidence type="ECO:0000313" key="8">
    <source>
        <dbReference type="Proteomes" id="UP001190640"/>
    </source>
</evidence>
<dbReference type="InterPro" id="IPR003297">
    <property type="entry name" value="IL-1RA/IL-36"/>
</dbReference>
<evidence type="ECO:0000256" key="6">
    <source>
        <dbReference type="RuleBase" id="RU003753"/>
    </source>
</evidence>
<evidence type="ECO:0000256" key="1">
    <source>
        <dbReference type="ARBA" id="ARBA00004613"/>
    </source>
</evidence>
<sequence length="199" mass="22172">MASGEKSEVPAASETVVDQDMVDWFKELFDEESVVTSHSKPSAAGPESVPEGIEPRRYSLRDIEQKSLYLQDKNLVAAPLQGDNSAQEEILSVLPNRSLDRKRIPLILTVKGGSQGISCGKEGQPKLQLEDKDLIYLFNNNEEAKRFTFFKSYNSSTHTFESASYPGWYLCSPAEAHKPLMLTSDLGGAAITDFYFNRK</sequence>
<proteinExistence type="inferred from homology"/>
<accession>A0AA97KDK7</accession>
<dbReference type="InterPro" id="IPR000975">
    <property type="entry name" value="IL-1_fam"/>
</dbReference>
<dbReference type="GO" id="GO:0002437">
    <property type="term" value="P:inflammatory response to antigenic stimulus"/>
    <property type="evidence" value="ECO:0007669"/>
    <property type="project" value="TreeGrafter"/>
</dbReference>
<evidence type="ECO:0000256" key="5">
    <source>
        <dbReference type="ARBA" id="ARBA00034096"/>
    </source>
</evidence>
<evidence type="ECO:0000256" key="7">
    <source>
        <dbReference type="SAM" id="MobiDB-lite"/>
    </source>
</evidence>
<dbReference type="Gene3D" id="2.80.10.50">
    <property type="match status" value="1"/>
</dbReference>
<evidence type="ECO:0000256" key="4">
    <source>
        <dbReference type="ARBA" id="ARBA00022729"/>
    </source>
</evidence>
<dbReference type="GO" id="GO:0005615">
    <property type="term" value="C:extracellular space"/>
    <property type="evidence" value="ECO:0007669"/>
    <property type="project" value="InterPro"/>
</dbReference>
<dbReference type="AlphaFoldDB" id="A0AA97KDK7"/>
<gene>
    <name evidence="9" type="primary">LOC129342444</name>
</gene>
<dbReference type="PRINTS" id="PR01360">
    <property type="entry name" value="INTRLEUKIN1X"/>
</dbReference>
<keyword evidence="8" id="KW-1185">Reference proteome</keyword>
<dbReference type="FunFam" id="2.80.10.50:FF:000013">
    <property type="entry name" value="Interleukin-1"/>
    <property type="match status" value="1"/>
</dbReference>
<dbReference type="PRINTS" id="PR00264">
    <property type="entry name" value="INTERLEUKIN1"/>
</dbReference>
<evidence type="ECO:0000313" key="9">
    <source>
        <dbReference type="RefSeq" id="XP_054854190.1"/>
    </source>
</evidence>
<dbReference type="SMART" id="SM00125">
    <property type="entry name" value="IL1"/>
    <property type="match status" value="1"/>
</dbReference>
<dbReference type="SUPFAM" id="SSF50353">
    <property type="entry name" value="Cytokine"/>
    <property type="match status" value="1"/>
</dbReference>
<protein>
    <recommendedName>
        <fullName evidence="6">Interleukin-1</fullName>
    </recommendedName>
</protein>
<keyword evidence="4" id="KW-0732">Signal</keyword>